<comment type="caution">
    <text evidence="2">Lacks conserved residue(s) required for the propagation of feature annotation.</text>
</comment>
<dbReference type="PANTHER" id="PTHR13826">
    <property type="entry name" value="INTESTINAL TREFOIL FACTOR-RELATED"/>
    <property type="match status" value="1"/>
</dbReference>
<dbReference type="PANTHER" id="PTHR13826:SF14">
    <property type="entry name" value="TREFOIL FACTOR 2"/>
    <property type="match status" value="1"/>
</dbReference>
<dbReference type="GO" id="GO:0030277">
    <property type="term" value="P:maintenance of gastrointestinal epithelium"/>
    <property type="evidence" value="ECO:0007669"/>
    <property type="project" value="TreeGrafter"/>
</dbReference>
<keyword evidence="1" id="KW-1015">Disulfide bond</keyword>
<dbReference type="InterPro" id="IPR044913">
    <property type="entry name" value="P_trefoil_dom_sf"/>
</dbReference>
<keyword evidence="5" id="KW-1185">Reference proteome</keyword>
<dbReference type="SUPFAM" id="SSF57492">
    <property type="entry name" value="Trefoil"/>
    <property type="match status" value="1"/>
</dbReference>
<evidence type="ECO:0000313" key="4">
    <source>
        <dbReference type="Ensembl" id="ENSACOP00000012464.1"/>
    </source>
</evidence>
<dbReference type="PROSITE" id="PS51448">
    <property type="entry name" value="P_TREFOIL_2"/>
    <property type="match status" value="1"/>
</dbReference>
<reference evidence="4" key="1">
    <citation type="submission" date="2025-08" db="UniProtKB">
        <authorList>
            <consortium name="Ensembl"/>
        </authorList>
    </citation>
    <scope>IDENTIFICATION</scope>
</reference>
<dbReference type="InterPro" id="IPR000519">
    <property type="entry name" value="P_trefoil_dom"/>
</dbReference>
<evidence type="ECO:0000256" key="1">
    <source>
        <dbReference type="ARBA" id="ARBA00023157"/>
    </source>
</evidence>
<dbReference type="PRINTS" id="PR00680">
    <property type="entry name" value="PTREFOIL"/>
</dbReference>
<dbReference type="Proteomes" id="UP000694522">
    <property type="component" value="Unplaced"/>
</dbReference>
<feature type="domain" description="P-type" evidence="3">
    <location>
        <begin position="12"/>
        <end position="56"/>
    </location>
</feature>
<dbReference type="Ensembl" id="ENSACOT00000012904.1">
    <property type="protein sequence ID" value="ENSACOP00000012464.1"/>
    <property type="gene ID" value="ENSACOG00000008632.1"/>
</dbReference>
<evidence type="ECO:0000259" key="3">
    <source>
        <dbReference type="PROSITE" id="PS51448"/>
    </source>
</evidence>
<dbReference type="AlphaFoldDB" id="A0A8B9IXF2"/>
<evidence type="ECO:0000313" key="5">
    <source>
        <dbReference type="Proteomes" id="UP000694522"/>
    </source>
</evidence>
<dbReference type="CDD" id="cd00111">
    <property type="entry name" value="Trefoil"/>
    <property type="match status" value="1"/>
</dbReference>
<sequence length="73" mass="8238">MASSETTVSQRTECQCKMEAKERRNCGYPGITAEQCRKGCCFRSHPAGVPWCFYHRQEGVSPSSHCECKSFLT</sequence>
<evidence type="ECO:0000256" key="2">
    <source>
        <dbReference type="PROSITE-ProRule" id="PRU00779"/>
    </source>
</evidence>
<organism evidence="4 5">
    <name type="scientific">Amazona collaria</name>
    <name type="common">yellow-billed parrot</name>
    <dbReference type="NCBI Taxonomy" id="241587"/>
    <lineage>
        <taxon>Eukaryota</taxon>
        <taxon>Metazoa</taxon>
        <taxon>Chordata</taxon>
        <taxon>Craniata</taxon>
        <taxon>Vertebrata</taxon>
        <taxon>Euteleostomi</taxon>
        <taxon>Archelosauria</taxon>
        <taxon>Archosauria</taxon>
        <taxon>Dinosauria</taxon>
        <taxon>Saurischia</taxon>
        <taxon>Theropoda</taxon>
        <taxon>Coelurosauria</taxon>
        <taxon>Aves</taxon>
        <taxon>Neognathae</taxon>
        <taxon>Neoaves</taxon>
        <taxon>Telluraves</taxon>
        <taxon>Australaves</taxon>
        <taxon>Psittaciformes</taxon>
        <taxon>Psittacidae</taxon>
        <taxon>Amazona</taxon>
    </lineage>
</organism>
<dbReference type="InterPro" id="IPR017994">
    <property type="entry name" value="P_trefoil_chordata"/>
</dbReference>
<protein>
    <recommendedName>
        <fullName evidence="3">P-type domain-containing protein</fullName>
    </recommendedName>
</protein>
<dbReference type="Gene3D" id="4.10.110.10">
    <property type="entry name" value="Spasmolytic Protein, domain 1"/>
    <property type="match status" value="1"/>
</dbReference>
<dbReference type="Pfam" id="PF00088">
    <property type="entry name" value="Trefoil"/>
    <property type="match status" value="1"/>
</dbReference>
<dbReference type="SMART" id="SM00018">
    <property type="entry name" value="PD"/>
    <property type="match status" value="1"/>
</dbReference>
<name>A0A8B9IXF2_9PSIT</name>
<accession>A0A8B9IXF2</accession>
<reference evidence="4" key="2">
    <citation type="submission" date="2025-09" db="UniProtKB">
        <authorList>
            <consortium name="Ensembl"/>
        </authorList>
    </citation>
    <scope>IDENTIFICATION</scope>
</reference>
<proteinExistence type="predicted"/>
<dbReference type="GO" id="GO:0005615">
    <property type="term" value="C:extracellular space"/>
    <property type="evidence" value="ECO:0007669"/>
    <property type="project" value="TreeGrafter"/>
</dbReference>